<keyword evidence="5" id="KW-1185">Reference proteome</keyword>
<dbReference type="GO" id="GO:0003697">
    <property type="term" value="F:single-stranded DNA binding"/>
    <property type="evidence" value="ECO:0007669"/>
    <property type="project" value="TreeGrafter"/>
</dbReference>
<comment type="caution">
    <text evidence="4">The sequence shown here is derived from an EMBL/GenBank/DDBJ whole genome shotgun (WGS) entry which is preliminary data.</text>
</comment>
<accession>A0A9P9IYI1</accession>
<dbReference type="GO" id="GO:0000724">
    <property type="term" value="P:double-strand break repair via homologous recombination"/>
    <property type="evidence" value="ECO:0007669"/>
    <property type="project" value="TreeGrafter"/>
</dbReference>
<dbReference type="OrthoDB" id="336321at2759"/>
<evidence type="ECO:0000313" key="5">
    <source>
        <dbReference type="Proteomes" id="UP000700596"/>
    </source>
</evidence>
<feature type="region of interest" description="Disordered" evidence="3">
    <location>
        <begin position="222"/>
        <end position="254"/>
    </location>
</feature>
<gene>
    <name evidence="4" type="ORF">B0J11DRAFT_518863</name>
</gene>
<protein>
    <submittedName>
        <fullName evidence="4">Uncharacterized protein</fullName>
    </submittedName>
</protein>
<dbReference type="GO" id="GO:0000723">
    <property type="term" value="P:telomere maintenance"/>
    <property type="evidence" value="ECO:0007669"/>
    <property type="project" value="TreeGrafter"/>
</dbReference>
<feature type="region of interest" description="Disordered" evidence="3">
    <location>
        <begin position="311"/>
        <end position="338"/>
    </location>
</feature>
<dbReference type="InterPro" id="IPR027417">
    <property type="entry name" value="P-loop_NTPase"/>
</dbReference>
<proteinExistence type="predicted"/>
<dbReference type="GO" id="GO:0033063">
    <property type="term" value="C:Rad51B-Rad51C-Rad51D-XRCC2 complex"/>
    <property type="evidence" value="ECO:0007669"/>
    <property type="project" value="TreeGrafter"/>
</dbReference>
<evidence type="ECO:0000256" key="3">
    <source>
        <dbReference type="SAM" id="MobiDB-lite"/>
    </source>
</evidence>
<dbReference type="GO" id="GO:0042148">
    <property type="term" value="P:DNA strand invasion"/>
    <property type="evidence" value="ECO:0007669"/>
    <property type="project" value="TreeGrafter"/>
</dbReference>
<dbReference type="Gene3D" id="3.40.50.300">
    <property type="entry name" value="P-loop containing nucleotide triphosphate hydrolases"/>
    <property type="match status" value="1"/>
</dbReference>
<dbReference type="GO" id="GO:0000400">
    <property type="term" value="F:four-way junction DNA binding"/>
    <property type="evidence" value="ECO:0007669"/>
    <property type="project" value="TreeGrafter"/>
</dbReference>
<feature type="region of interest" description="Disordered" evidence="3">
    <location>
        <begin position="176"/>
        <end position="195"/>
    </location>
</feature>
<reference evidence="4" key="1">
    <citation type="journal article" date="2021" name="Nat. Commun.">
        <title>Genetic determinants of endophytism in the Arabidopsis root mycobiome.</title>
        <authorList>
            <person name="Mesny F."/>
            <person name="Miyauchi S."/>
            <person name="Thiergart T."/>
            <person name="Pickel B."/>
            <person name="Atanasova L."/>
            <person name="Karlsson M."/>
            <person name="Huettel B."/>
            <person name="Barry K.W."/>
            <person name="Haridas S."/>
            <person name="Chen C."/>
            <person name="Bauer D."/>
            <person name="Andreopoulos W."/>
            <person name="Pangilinan J."/>
            <person name="LaButti K."/>
            <person name="Riley R."/>
            <person name="Lipzen A."/>
            <person name="Clum A."/>
            <person name="Drula E."/>
            <person name="Henrissat B."/>
            <person name="Kohler A."/>
            <person name="Grigoriev I.V."/>
            <person name="Martin F.M."/>
            <person name="Hacquard S."/>
        </authorList>
    </citation>
    <scope>NUCLEOTIDE SEQUENCE</scope>
    <source>
        <strain evidence="4">MPI-CAGE-CH-0243</strain>
    </source>
</reference>
<evidence type="ECO:0000256" key="2">
    <source>
        <dbReference type="ARBA" id="ARBA00023242"/>
    </source>
</evidence>
<comment type="subcellular location">
    <subcellularLocation>
        <location evidence="1">Nucleus</location>
    </subcellularLocation>
</comment>
<dbReference type="InterPro" id="IPR051988">
    <property type="entry name" value="HRR_RAD51_Paralog"/>
</dbReference>
<dbReference type="SUPFAM" id="SSF52540">
    <property type="entry name" value="P-loop containing nucleoside triphosphate hydrolases"/>
    <property type="match status" value="1"/>
</dbReference>
<dbReference type="GO" id="GO:0007131">
    <property type="term" value="P:reciprocal meiotic recombination"/>
    <property type="evidence" value="ECO:0007669"/>
    <property type="project" value="TreeGrafter"/>
</dbReference>
<dbReference type="PANTHER" id="PTHR46457:SF1">
    <property type="entry name" value="DNA REPAIR PROTEIN RAD51 HOMOLOG 4"/>
    <property type="match status" value="1"/>
</dbReference>
<sequence>MVTMAIKPMLAVEMMGEGEIERIVDAVSDGKMEFMGNEERVKTGIRSIDGALGGGVKRGSVVGVSGEEGDGGREICLSFLVLSLLERPESTAAVVDSTGNLDVLRIYEIALSRLKEDEELRKKNMRNDNENEGVQIEDVAAKVLDRVKIMRVFDLVGLGEAIREINDGLEGVRKVEQEKSEGNGEEKPAREEVNAVKKTVEKKTVIADSEDEEDEEILFQPDPTPAASEAFHQQSPALPEPELETSSRLDKKPSEQEGKIDFILIDQLAHVLSPLLKKDHIQANAFASTFLQTLNHLTHTHTLLTLLLNPSHPSRENPHPAPNLHSNPQATILEPARPPNPIPTPSIFTSNKSHPALANLLPPYLDLHLLVSRLPRRKEDARALAKYGVDERGNRRRNVRGVEMVGVVEVLVERDGDRGGEWAAFGDL</sequence>
<dbReference type="GO" id="GO:0005815">
    <property type="term" value="C:microtubule organizing center"/>
    <property type="evidence" value="ECO:0007669"/>
    <property type="project" value="TreeGrafter"/>
</dbReference>
<feature type="compositionally biased region" description="Basic and acidic residues" evidence="3">
    <location>
        <begin position="245"/>
        <end position="254"/>
    </location>
</feature>
<keyword evidence="2" id="KW-0539">Nucleus</keyword>
<dbReference type="PANTHER" id="PTHR46457">
    <property type="entry name" value="DNA REPAIR PROTEIN RAD51 HOMOLOG 4"/>
    <property type="match status" value="1"/>
</dbReference>
<evidence type="ECO:0000256" key="1">
    <source>
        <dbReference type="ARBA" id="ARBA00004123"/>
    </source>
</evidence>
<name>A0A9P9IYI1_9PLEO</name>
<organism evidence="4 5">
    <name type="scientific">Dendryphion nanum</name>
    <dbReference type="NCBI Taxonomy" id="256645"/>
    <lineage>
        <taxon>Eukaryota</taxon>
        <taxon>Fungi</taxon>
        <taxon>Dikarya</taxon>
        <taxon>Ascomycota</taxon>
        <taxon>Pezizomycotina</taxon>
        <taxon>Dothideomycetes</taxon>
        <taxon>Pleosporomycetidae</taxon>
        <taxon>Pleosporales</taxon>
        <taxon>Torulaceae</taxon>
        <taxon>Dendryphion</taxon>
    </lineage>
</organism>
<dbReference type="GO" id="GO:0005657">
    <property type="term" value="C:replication fork"/>
    <property type="evidence" value="ECO:0007669"/>
    <property type="project" value="TreeGrafter"/>
</dbReference>
<dbReference type="Proteomes" id="UP000700596">
    <property type="component" value="Unassembled WGS sequence"/>
</dbReference>
<dbReference type="GO" id="GO:0008094">
    <property type="term" value="F:ATP-dependent activity, acting on DNA"/>
    <property type="evidence" value="ECO:0007669"/>
    <property type="project" value="TreeGrafter"/>
</dbReference>
<evidence type="ECO:0000313" key="4">
    <source>
        <dbReference type="EMBL" id="KAH7135650.1"/>
    </source>
</evidence>
<dbReference type="AlphaFoldDB" id="A0A9P9IYI1"/>
<dbReference type="EMBL" id="JAGMWT010000002">
    <property type="protein sequence ID" value="KAH7135650.1"/>
    <property type="molecule type" value="Genomic_DNA"/>
</dbReference>